<dbReference type="GO" id="GO:0006004">
    <property type="term" value="P:fucose metabolic process"/>
    <property type="evidence" value="ECO:0007669"/>
    <property type="project" value="InterPro"/>
</dbReference>
<feature type="domain" description="Glycoside hydrolase family 29 N-terminal" evidence="11">
    <location>
        <begin position="21"/>
        <end position="358"/>
    </location>
</feature>
<dbReference type="GO" id="GO:0004560">
    <property type="term" value="F:alpha-L-fucosidase activity"/>
    <property type="evidence" value="ECO:0007669"/>
    <property type="project" value="UniProtKB-EC"/>
</dbReference>
<evidence type="ECO:0000259" key="12">
    <source>
        <dbReference type="Pfam" id="PF16757"/>
    </source>
</evidence>
<keyword evidence="6" id="KW-0325">Glycoprotein</keyword>
<dbReference type="Proteomes" id="UP000801492">
    <property type="component" value="Unassembled WGS sequence"/>
</dbReference>
<keyword evidence="14" id="KW-1185">Reference proteome</keyword>
<dbReference type="InterPro" id="IPR013780">
    <property type="entry name" value="Glyco_hydro_b"/>
</dbReference>
<dbReference type="Pfam" id="PF16757">
    <property type="entry name" value="Fucosidase_C"/>
    <property type="match status" value="1"/>
</dbReference>
<dbReference type="GO" id="GO:0016139">
    <property type="term" value="P:glycoside catabolic process"/>
    <property type="evidence" value="ECO:0007669"/>
    <property type="project" value="TreeGrafter"/>
</dbReference>
<dbReference type="AlphaFoldDB" id="A0A8K0CA50"/>
<dbReference type="Pfam" id="PF01120">
    <property type="entry name" value="Alpha_L_fucos"/>
    <property type="match status" value="1"/>
</dbReference>
<dbReference type="Gene3D" id="3.20.20.80">
    <property type="entry name" value="Glycosidases"/>
    <property type="match status" value="1"/>
</dbReference>
<dbReference type="GO" id="GO:0005764">
    <property type="term" value="C:lysosome"/>
    <property type="evidence" value="ECO:0007669"/>
    <property type="project" value="TreeGrafter"/>
</dbReference>
<feature type="signal peptide" evidence="10">
    <location>
        <begin position="1"/>
        <end position="20"/>
    </location>
</feature>
<evidence type="ECO:0000256" key="5">
    <source>
        <dbReference type="ARBA" id="ARBA00022801"/>
    </source>
</evidence>
<dbReference type="InterPro" id="IPR057739">
    <property type="entry name" value="Glyco_hydro_29_N"/>
</dbReference>
<evidence type="ECO:0000313" key="13">
    <source>
        <dbReference type="EMBL" id="KAF2883464.1"/>
    </source>
</evidence>
<dbReference type="InterPro" id="IPR031919">
    <property type="entry name" value="Fucosidase_C"/>
</dbReference>
<comment type="function">
    <text evidence="1">Alpha-L-fucosidase is responsible for hydrolyzing the alpha-1,6-linked fucose joined to the reducing-end N-acetylglucosamine of the carbohydrate moieties of glycoproteins.</text>
</comment>
<gene>
    <name evidence="13" type="ORF">ILUMI_22706</name>
</gene>
<comment type="caution">
    <text evidence="13">The sequence shown here is derived from an EMBL/GenBank/DDBJ whole genome shotgun (WGS) entry which is preliminary data.</text>
</comment>
<evidence type="ECO:0000256" key="4">
    <source>
        <dbReference type="ARBA" id="ARBA00022729"/>
    </source>
</evidence>
<keyword evidence="5 10" id="KW-0378">Hydrolase</keyword>
<evidence type="ECO:0000259" key="11">
    <source>
        <dbReference type="Pfam" id="PF01120"/>
    </source>
</evidence>
<dbReference type="PIRSF" id="PIRSF001092">
    <property type="entry name" value="Alpha-L-fucosidase"/>
    <property type="match status" value="1"/>
</dbReference>
<evidence type="ECO:0000256" key="9">
    <source>
        <dbReference type="ARBA" id="ARBA00081661"/>
    </source>
</evidence>
<proteinExistence type="inferred from homology"/>
<evidence type="ECO:0000256" key="10">
    <source>
        <dbReference type="PIRNR" id="PIRNR001092"/>
    </source>
</evidence>
<dbReference type="FunFam" id="3.20.20.80:FF:000027">
    <property type="entry name" value="Alpha-L-fucosidase"/>
    <property type="match status" value="1"/>
</dbReference>
<comment type="similarity">
    <text evidence="2 10">Belongs to the glycosyl hydrolase 29 family.</text>
</comment>
<evidence type="ECO:0000256" key="2">
    <source>
        <dbReference type="ARBA" id="ARBA00007951"/>
    </source>
</evidence>
<keyword evidence="4 10" id="KW-0732">Signal</keyword>
<reference evidence="13" key="1">
    <citation type="submission" date="2019-08" db="EMBL/GenBank/DDBJ databases">
        <title>The genome of the North American firefly Photinus pyralis.</title>
        <authorList>
            <consortium name="Photinus pyralis genome working group"/>
            <person name="Fallon T.R."/>
            <person name="Sander Lower S.E."/>
            <person name="Weng J.-K."/>
        </authorList>
    </citation>
    <scope>NUCLEOTIDE SEQUENCE</scope>
    <source>
        <strain evidence="13">TRF0915ILg1</strain>
        <tissue evidence="13">Whole body</tissue>
    </source>
</reference>
<dbReference type="EMBL" id="VTPC01090407">
    <property type="protein sequence ID" value="KAF2883464.1"/>
    <property type="molecule type" value="Genomic_DNA"/>
</dbReference>
<dbReference type="InterPro" id="IPR017853">
    <property type="entry name" value="GH"/>
</dbReference>
<dbReference type="InterPro" id="IPR016286">
    <property type="entry name" value="FUC_metazoa-typ"/>
</dbReference>
<evidence type="ECO:0000256" key="1">
    <source>
        <dbReference type="ARBA" id="ARBA00004071"/>
    </source>
</evidence>
<evidence type="ECO:0000256" key="6">
    <source>
        <dbReference type="ARBA" id="ARBA00023180"/>
    </source>
</evidence>
<dbReference type="PANTHER" id="PTHR10030:SF37">
    <property type="entry name" value="ALPHA-L-FUCOSIDASE-RELATED"/>
    <property type="match status" value="1"/>
</dbReference>
<dbReference type="Gene3D" id="2.60.40.1180">
    <property type="entry name" value="Golgi alpha-mannosidase II"/>
    <property type="match status" value="1"/>
</dbReference>
<dbReference type="SMART" id="SM00812">
    <property type="entry name" value="Alpha_L_fucos"/>
    <property type="match status" value="1"/>
</dbReference>
<name>A0A8K0CA50_IGNLU</name>
<protein>
    <recommendedName>
        <fullName evidence="8">Putative alpha-L-fucosidase</fullName>
        <ecNumber evidence="3">3.2.1.51</ecNumber>
    </recommendedName>
    <alternativeName>
        <fullName evidence="9">Alpha-L-fucoside fucohydrolase</fullName>
    </alternativeName>
</protein>
<feature type="domain" description="Alpha-L-fucosidase C-terminal" evidence="12">
    <location>
        <begin position="369"/>
        <end position="457"/>
    </location>
</feature>
<evidence type="ECO:0000256" key="8">
    <source>
        <dbReference type="ARBA" id="ARBA00074133"/>
    </source>
</evidence>
<evidence type="ECO:0000313" key="14">
    <source>
        <dbReference type="Proteomes" id="UP000801492"/>
    </source>
</evidence>
<evidence type="ECO:0000256" key="3">
    <source>
        <dbReference type="ARBA" id="ARBA00012662"/>
    </source>
</evidence>
<organism evidence="13 14">
    <name type="scientific">Ignelater luminosus</name>
    <name type="common">Cucubano</name>
    <name type="synonym">Pyrophorus luminosus</name>
    <dbReference type="NCBI Taxonomy" id="2038154"/>
    <lineage>
        <taxon>Eukaryota</taxon>
        <taxon>Metazoa</taxon>
        <taxon>Ecdysozoa</taxon>
        <taxon>Arthropoda</taxon>
        <taxon>Hexapoda</taxon>
        <taxon>Insecta</taxon>
        <taxon>Pterygota</taxon>
        <taxon>Neoptera</taxon>
        <taxon>Endopterygota</taxon>
        <taxon>Coleoptera</taxon>
        <taxon>Polyphaga</taxon>
        <taxon>Elateriformia</taxon>
        <taxon>Elateroidea</taxon>
        <taxon>Elateridae</taxon>
        <taxon>Agrypninae</taxon>
        <taxon>Pyrophorini</taxon>
        <taxon>Ignelater</taxon>
    </lineage>
</organism>
<dbReference type="InterPro" id="IPR000933">
    <property type="entry name" value="Glyco_hydro_29"/>
</dbReference>
<sequence length="457" mass="53537">MNFIALTTNILVLNIFFVYGKKYEPNWDSLDKRPLPQWYDDAKIGIMMHWGVYSVPSAAGGEWFWGVWGHYGHPNSNSSQSKFMRNNYPPQFTYQDFARYFTAEFFNPDDWADLFENSGAKYITLTTKHHEGFTLWPSTYSPNWNAKDVGPNRDLVGELAKAVRSRNITFGTYYSLYEFYNPIEGKDKRNHHKTNEYIRRKMFPEMLELVEKYKTEIIWVDGDWEGKAEYWNSTGFLAWLYNESPVKDTVVVNDRWGLKLKGHHGDFWNLKDNFASVTLIKHKWEGTRTLDLWSWGYRRNMNLDSLVPTKDLIRLLVRDVSCGGNFVMNIGPTHDGRIDLVFQERLLDVGKWLKINGEAIYKTRYWTYQNDTVSQFVWYTKGQSAVYAIAIEWPKENVLQLGSANELFVNKKPIVTMLGYPDKLKWTITNTPNKTVSITFPNRATVKGEWAWALKIK</sequence>
<dbReference type="EC" id="3.2.1.51" evidence="3"/>
<dbReference type="OrthoDB" id="6039950at2759"/>
<feature type="chain" id="PRO_5035498748" description="Putative alpha-L-fucosidase" evidence="10">
    <location>
        <begin position="21"/>
        <end position="457"/>
    </location>
</feature>
<dbReference type="PRINTS" id="PR00741">
    <property type="entry name" value="GLHYDRLASE29"/>
</dbReference>
<dbReference type="SUPFAM" id="SSF51445">
    <property type="entry name" value="(Trans)glycosidases"/>
    <property type="match status" value="1"/>
</dbReference>
<dbReference type="PANTHER" id="PTHR10030">
    <property type="entry name" value="ALPHA-L-FUCOSIDASE"/>
    <property type="match status" value="1"/>
</dbReference>
<accession>A0A8K0CA50</accession>
<keyword evidence="7 10" id="KW-0326">Glycosidase</keyword>
<evidence type="ECO:0000256" key="7">
    <source>
        <dbReference type="ARBA" id="ARBA00023295"/>
    </source>
</evidence>